<dbReference type="HAMAP" id="MF_00661">
    <property type="entry name" value="DEAD_helicase_RhlB"/>
    <property type="match status" value="1"/>
</dbReference>
<dbReference type="SMART" id="SM00487">
    <property type="entry name" value="DEXDc"/>
    <property type="match status" value="1"/>
</dbReference>
<feature type="compositionally biased region" description="Basic residues" evidence="10">
    <location>
        <begin position="450"/>
        <end position="470"/>
    </location>
</feature>
<evidence type="ECO:0000259" key="11">
    <source>
        <dbReference type="PROSITE" id="PS51192"/>
    </source>
</evidence>
<dbReference type="Proteomes" id="UP000614424">
    <property type="component" value="Unassembled WGS sequence"/>
</dbReference>
<feature type="domain" description="Helicase ATP-binding" evidence="11">
    <location>
        <begin position="88"/>
        <end position="268"/>
    </location>
</feature>
<dbReference type="Gene3D" id="3.40.50.300">
    <property type="entry name" value="P-loop containing nucleotide triphosphate hydrolases"/>
    <property type="match status" value="2"/>
</dbReference>
<dbReference type="SMART" id="SM00490">
    <property type="entry name" value="HELICc"/>
    <property type="match status" value="1"/>
</dbReference>
<evidence type="ECO:0000256" key="3">
    <source>
        <dbReference type="ARBA" id="ARBA00022801"/>
    </source>
</evidence>
<feature type="region of interest" description="Disordered" evidence="10">
    <location>
        <begin position="1"/>
        <end position="37"/>
    </location>
</feature>
<name>A0A8J6NCF6_9BACT</name>
<keyword evidence="1" id="KW-0963">Cytoplasm</keyword>
<feature type="domain" description="DEAD-box RNA helicase Q" evidence="13">
    <location>
        <begin position="57"/>
        <end position="85"/>
    </location>
</feature>
<evidence type="ECO:0000256" key="7">
    <source>
        <dbReference type="ARBA" id="ARBA00038437"/>
    </source>
</evidence>
<evidence type="ECO:0000259" key="13">
    <source>
        <dbReference type="PROSITE" id="PS51195"/>
    </source>
</evidence>
<dbReference type="InterPro" id="IPR023554">
    <property type="entry name" value="RNA_helicase_ATP-dep_RhlB"/>
</dbReference>
<protein>
    <submittedName>
        <fullName evidence="14">DEAD/DEAH box helicase</fullName>
    </submittedName>
</protein>
<reference evidence="14 15" key="1">
    <citation type="submission" date="2020-08" db="EMBL/GenBank/DDBJ databases">
        <title>Bridging the membrane lipid divide: bacteria of the FCB group superphylum have the potential to synthesize archaeal ether lipids.</title>
        <authorList>
            <person name="Villanueva L."/>
            <person name="Von Meijenfeldt F.A.B."/>
            <person name="Westbye A.B."/>
            <person name="Yadav S."/>
            <person name="Hopmans E.C."/>
            <person name="Dutilh B.E."/>
            <person name="Sinninghe Damste J.S."/>
        </authorList>
    </citation>
    <scope>NUCLEOTIDE SEQUENCE [LARGE SCALE GENOMIC DNA]</scope>
    <source>
        <strain evidence="14">NIOZ-UU47</strain>
    </source>
</reference>
<dbReference type="EMBL" id="JACNJZ010000137">
    <property type="protein sequence ID" value="MBC8318176.1"/>
    <property type="molecule type" value="Genomic_DNA"/>
</dbReference>
<organism evidence="14 15">
    <name type="scientific">Candidatus Desulfobia pelagia</name>
    <dbReference type="NCBI Taxonomy" id="2841692"/>
    <lineage>
        <taxon>Bacteria</taxon>
        <taxon>Pseudomonadati</taxon>
        <taxon>Thermodesulfobacteriota</taxon>
        <taxon>Desulfobulbia</taxon>
        <taxon>Desulfobulbales</taxon>
        <taxon>Desulfobulbaceae</taxon>
        <taxon>Candidatus Desulfobia</taxon>
    </lineage>
</organism>
<dbReference type="PANTHER" id="PTHR47959:SF10">
    <property type="entry name" value="ATP-DEPENDENT RNA HELICASE RHLB"/>
    <property type="match status" value="1"/>
</dbReference>
<dbReference type="InterPro" id="IPR011545">
    <property type="entry name" value="DEAD/DEAH_box_helicase_dom"/>
</dbReference>
<evidence type="ECO:0000256" key="6">
    <source>
        <dbReference type="ARBA" id="ARBA00022884"/>
    </source>
</evidence>
<keyword evidence="5 9" id="KW-0067">ATP-binding</keyword>
<sequence length="488" mass="54961">MDAAPKKSVKKPQKPAAPKKPRGGKVSSGPLRPLERQLPECSWDPASYIVDPEAGRVRFHDFPLPPSIMQGLADIHFQYCTPIQAEVLQHTLSGRDATGRAQTGTGKTAAFLLTIFSRLLADTVETTLTTGTPRALIIAPTRELVMQIVSDGMELGKHTGLNILAIYGGMDYEKQQRGLTENIVDVVVATPGRLLDFQRRQDVDLSKISIFVIDEADRMLDMGFIPDVRHIVYSMPQKTKRQTLLFSATLTPEVNHLASQWTKDPITVEIEPEQVTIDLVDEIVYMVTSKEKVALVYNLVTRKNIDRVLIFANRRDETRKLTELLQRCKINCAMLSGEVAQQKRVKTLEDFKAGKIRVLVATDVAGRGIHVDKISHVINFNLPYDPEDYVHRIGRTGRAGEKGVSISFACEEDAFYLPDIEEYIGHKLECIYPDEELLQMPELPKLEKPRYKKPYQKTGNRKPFRAKPSQRSRPQAVNKPKKNDPAED</sequence>
<evidence type="ECO:0000313" key="15">
    <source>
        <dbReference type="Proteomes" id="UP000614424"/>
    </source>
</evidence>
<dbReference type="InterPro" id="IPR044742">
    <property type="entry name" value="DEAD/DEAH_RhlB"/>
</dbReference>
<dbReference type="InterPro" id="IPR050079">
    <property type="entry name" value="DEAD_box_RNA_helicase"/>
</dbReference>
<evidence type="ECO:0000256" key="2">
    <source>
        <dbReference type="ARBA" id="ARBA00022741"/>
    </source>
</evidence>
<keyword evidence="4 9" id="KW-0347">Helicase</keyword>
<proteinExistence type="inferred from homology"/>
<dbReference type="InterPro" id="IPR014014">
    <property type="entry name" value="RNA_helicase_DEAD_Q_motif"/>
</dbReference>
<dbReference type="GO" id="GO:0005524">
    <property type="term" value="F:ATP binding"/>
    <property type="evidence" value="ECO:0007669"/>
    <property type="project" value="UniProtKB-KW"/>
</dbReference>
<evidence type="ECO:0000256" key="5">
    <source>
        <dbReference type="ARBA" id="ARBA00022840"/>
    </source>
</evidence>
<dbReference type="Pfam" id="PF00271">
    <property type="entry name" value="Helicase_C"/>
    <property type="match status" value="1"/>
</dbReference>
<evidence type="ECO:0000256" key="4">
    <source>
        <dbReference type="ARBA" id="ARBA00022806"/>
    </source>
</evidence>
<dbReference type="CDD" id="cd18787">
    <property type="entry name" value="SF2_C_DEAD"/>
    <property type="match status" value="1"/>
</dbReference>
<evidence type="ECO:0000313" key="14">
    <source>
        <dbReference type="EMBL" id="MBC8318176.1"/>
    </source>
</evidence>
<evidence type="ECO:0000256" key="9">
    <source>
        <dbReference type="RuleBase" id="RU000492"/>
    </source>
</evidence>
<dbReference type="GO" id="GO:0016787">
    <property type="term" value="F:hydrolase activity"/>
    <property type="evidence" value="ECO:0007669"/>
    <property type="project" value="UniProtKB-KW"/>
</dbReference>
<keyword evidence="6" id="KW-0694">RNA-binding</keyword>
<dbReference type="Pfam" id="PF00270">
    <property type="entry name" value="DEAD"/>
    <property type="match status" value="1"/>
</dbReference>
<dbReference type="PROSITE" id="PS51194">
    <property type="entry name" value="HELICASE_CTER"/>
    <property type="match status" value="1"/>
</dbReference>
<evidence type="ECO:0000259" key="12">
    <source>
        <dbReference type="PROSITE" id="PS51194"/>
    </source>
</evidence>
<dbReference type="PROSITE" id="PS51192">
    <property type="entry name" value="HELICASE_ATP_BIND_1"/>
    <property type="match status" value="1"/>
</dbReference>
<evidence type="ECO:0000256" key="8">
    <source>
        <dbReference type="PROSITE-ProRule" id="PRU00552"/>
    </source>
</evidence>
<comment type="similarity">
    <text evidence="7 9">Belongs to the DEAD box helicase family.</text>
</comment>
<dbReference type="PANTHER" id="PTHR47959">
    <property type="entry name" value="ATP-DEPENDENT RNA HELICASE RHLE-RELATED"/>
    <property type="match status" value="1"/>
</dbReference>
<keyword evidence="3 9" id="KW-0378">Hydrolase</keyword>
<feature type="short sequence motif" description="Q motif" evidence="8">
    <location>
        <begin position="57"/>
        <end position="85"/>
    </location>
</feature>
<dbReference type="InterPro" id="IPR000629">
    <property type="entry name" value="RNA-helicase_DEAD-box_CS"/>
</dbReference>
<keyword evidence="2 9" id="KW-0547">Nucleotide-binding</keyword>
<dbReference type="GO" id="GO:0005829">
    <property type="term" value="C:cytosol"/>
    <property type="evidence" value="ECO:0007669"/>
    <property type="project" value="TreeGrafter"/>
</dbReference>
<dbReference type="GO" id="GO:0003724">
    <property type="term" value="F:RNA helicase activity"/>
    <property type="evidence" value="ECO:0007669"/>
    <property type="project" value="InterPro"/>
</dbReference>
<dbReference type="PROSITE" id="PS00039">
    <property type="entry name" value="DEAD_ATP_HELICASE"/>
    <property type="match status" value="1"/>
</dbReference>
<accession>A0A8J6NCF6</accession>
<feature type="region of interest" description="Disordered" evidence="10">
    <location>
        <begin position="443"/>
        <end position="488"/>
    </location>
</feature>
<gene>
    <name evidence="14" type="ORF">H8E41_09735</name>
</gene>
<evidence type="ECO:0000256" key="10">
    <source>
        <dbReference type="SAM" id="MobiDB-lite"/>
    </source>
</evidence>
<dbReference type="InterPro" id="IPR001650">
    <property type="entry name" value="Helicase_C-like"/>
</dbReference>
<dbReference type="SUPFAM" id="SSF52540">
    <property type="entry name" value="P-loop containing nucleoside triphosphate hydrolases"/>
    <property type="match status" value="1"/>
</dbReference>
<dbReference type="GO" id="GO:0003723">
    <property type="term" value="F:RNA binding"/>
    <property type="evidence" value="ECO:0007669"/>
    <property type="project" value="UniProtKB-KW"/>
</dbReference>
<comment type="caution">
    <text evidence="14">The sequence shown here is derived from an EMBL/GenBank/DDBJ whole genome shotgun (WGS) entry which is preliminary data.</text>
</comment>
<feature type="domain" description="Helicase C-terminal" evidence="12">
    <location>
        <begin position="279"/>
        <end position="439"/>
    </location>
</feature>
<evidence type="ECO:0000256" key="1">
    <source>
        <dbReference type="ARBA" id="ARBA00022490"/>
    </source>
</evidence>
<dbReference type="InterPro" id="IPR027417">
    <property type="entry name" value="P-loop_NTPase"/>
</dbReference>
<dbReference type="AlphaFoldDB" id="A0A8J6NCF6"/>
<dbReference type="PROSITE" id="PS51195">
    <property type="entry name" value="Q_MOTIF"/>
    <property type="match status" value="1"/>
</dbReference>
<feature type="compositionally biased region" description="Basic residues" evidence="10">
    <location>
        <begin position="7"/>
        <end position="23"/>
    </location>
</feature>
<dbReference type="InterPro" id="IPR014001">
    <property type="entry name" value="Helicase_ATP-bd"/>
</dbReference>
<dbReference type="CDD" id="cd00268">
    <property type="entry name" value="DEADc"/>
    <property type="match status" value="1"/>
</dbReference>